<dbReference type="InterPro" id="IPR058240">
    <property type="entry name" value="rSAM_sf"/>
</dbReference>
<comment type="cofactor">
    <cofactor evidence="1">
        <name>[4Fe-4S] cluster</name>
        <dbReference type="ChEBI" id="CHEBI:49883"/>
    </cofactor>
</comment>
<dbReference type="InterPro" id="IPR013785">
    <property type="entry name" value="Aldolase_TIM"/>
</dbReference>
<dbReference type="PANTHER" id="PTHR43273">
    <property type="entry name" value="ANAEROBIC SULFATASE-MATURATING ENZYME HOMOLOG ASLB-RELATED"/>
    <property type="match status" value="1"/>
</dbReference>
<dbReference type="SFLD" id="SFLDG01386">
    <property type="entry name" value="main_SPASM_domain-containing"/>
    <property type="match status" value="1"/>
</dbReference>
<evidence type="ECO:0000256" key="2">
    <source>
        <dbReference type="ARBA" id="ARBA00022691"/>
    </source>
</evidence>
<reference evidence="7" key="2">
    <citation type="submission" date="2019-12" db="EMBL/GenBank/DDBJ databases">
        <authorList>
            <person name="Hoang T.H.H."/>
            <person name="Okutani A."/>
        </authorList>
    </citation>
    <scope>NUCLEOTIDE SEQUENCE</scope>
    <source>
        <strain evidence="7">QuyetLC</strain>
    </source>
</reference>
<evidence type="ECO:0000259" key="6">
    <source>
        <dbReference type="PROSITE" id="PS51918"/>
    </source>
</evidence>
<reference evidence="7" key="1">
    <citation type="submission" date="2019-12" db="EMBL/GenBank/DDBJ databases">
        <title>Epidemiological and comparative genomic analysis of Bacillus anthracis isolated from northern Vietnam.</title>
        <authorList>
            <person name="Hoang T.T.H."/>
            <person name="Dang D.A."/>
            <person name="Pham M.H."/>
            <person name="Luong M.H."/>
            <person name="Tran N.D."/>
            <person name="Nguyen T.H."/>
            <person name="Nguyen T.T."/>
            <person name="Inoue S."/>
            <person name="Morikawa S."/>
            <person name="Okutani A."/>
        </authorList>
    </citation>
    <scope>NUCLEOTIDE SEQUENCE</scope>
    <source>
        <strain evidence="7">QuyetLC</strain>
    </source>
</reference>
<organism evidence="7">
    <name type="scientific">Bacillus anthracis</name>
    <name type="common">anthrax bacterium</name>
    <dbReference type="NCBI Taxonomy" id="1392"/>
    <lineage>
        <taxon>Bacteria</taxon>
        <taxon>Bacillati</taxon>
        <taxon>Bacillota</taxon>
        <taxon>Bacilli</taxon>
        <taxon>Bacillales</taxon>
        <taxon>Bacillaceae</taxon>
        <taxon>Bacillus</taxon>
        <taxon>Bacillus cereus group</taxon>
    </lineage>
</organism>
<dbReference type="SFLD" id="SFLDS00029">
    <property type="entry name" value="Radical_SAM"/>
    <property type="match status" value="1"/>
</dbReference>
<keyword evidence="3" id="KW-0479">Metal-binding</keyword>
<evidence type="ECO:0000256" key="1">
    <source>
        <dbReference type="ARBA" id="ARBA00001966"/>
    </source>
</evidence>
<protein>
    <submittedName>
        <fullName evidence="7">Thioether cross-link-forming SCIFF peptide maturase</fullName>
    </submittedName>
</protein>
<evidence type="ECO:0000256" key="5">
    <source>
        <dbReference type="ARBA" id="ARBA00023014"/>
    </source>
</evidence>
<dbReference type="CDD" id="cd01335">
    <property type="entry name" value="Radical_SAM"/>
    <property type="match status" value="1"/>
</dbReference>
<evidence type="ECO:0000256" key="4">
    <source>
        <dbReference type="ARBA" id="ARBA00023004"/>
    </source>
</evidence>
<dbReference type="SFLD" id="SFLDG01067">
    <property type="entry name" value="SPASM/twitch_domain_containing"/>
    <property type="match status" value="1"/>
</dbReference>
<dbReference type="SFLD" id="SFLDG01384">
    <property type="entry name" value="thioether_bond_formation_requi"/>
    <property type="match status" value="1"/>
</dbReference>
<accession>A0A640MKB3</accession>
<keyword evidence="5" id="KW-0411">Iron-sulfur</keyword>
<dbReference type="Gene3D" id="3.20.20.70">
    <property type="entry name" value="Aldolase class I"/>
    <property type="match status" value="1"/>
</dbReference>
<dbReference type="SUPFAM" id="SSF102114">
    <property type="entry name" value="Radical SAM enzymes"/>
    <property type="match status" value="1"/>
</dbReference>
<dbReference type="GO" id="GO:0046872">
    <property type="term" value="F:metal ion binding"/>
    <property type="evidence" value="ECO:0007669"/>
    <property type="project" value="UniProtKB-KW"/>
</dbReference>
<dbReference type="InterPro" id="IPR023867">
    <property type="entry name" value="Sulphatase_maturase_rSAM"/>
</dbReference>
<dbReference type="NCBIfam" id="TIGR04085">
    <property type="entry name" value="rSAM_more_4Fe4S"/>
    <property type="match status" value="1"/>
</dbReference>
<sequence>MQNQVYLINSDQEQFNIFFHPETSRMMRVSKELSVDQMTNEQIDELLKQFKKENSSDVAVEKVPGRGTVALTFMSARTCNLGCTYCFAGEGEYGSVSDKPAFFTKENYMNAVRFALENYSDGIKSMCFFGGEPMINFREIKSFVKEAQDFFKKNDMEFPPTSICTNLVGISSKAIEFLKDNNIFIVTSLDGPKKLNDLARIYQGDGKLSVYDNVVKGINRMKEQGVSYVLQATINRNHLENYQQGDGVKWAKAMDELGWENLAIVPVDTAVESLAITGERLLSNLESFTREITQYYIGKLYKGETDQIPSGIIAPLIQIAKDRSLRDCNAGHSLFFDTNMHIYPCQMFVNEEKFNMGNIEEGLNYEKAHGIANVSRQDAPECQACFARKICSVFCKGIQFQSHGDMYVVSSPRCTFSRTTIEESIKTLATMDKTSAEYKLFWDSFKKVSKRTGNFGYTKT</sequence>
<name>A0A640MKB3_BACAN</name>
<keyword evidence="4" id="KW-0408">Iron</keyword>
<dbReference type="GO" id="GO:0051536">
    <property type="term" value="F:iron-sulfur cluster binding"/>
    <property type="evidence" value="ECO:0007669"/>
    <property type="project" value="UniProtKB-KW"/>
</dbReference>
<dbReference type="AlphaFoldDB" id="A0A640MKB3"/>
<dbReference type="PANTHER" id="PTHR43273:SF8">
    <property type="entry name" value="RADICAL SAM DOMAIN PROTEIN"/>
    <property type="match status" value="1"/>
</dbReference>
<keyword evidence="2" id="KW-0949">S-adenosyl-L-methionine</keyword>
<dbReference type="Pfam" id="PF04055">
    <property type="entry name" value="Radical_SAM"/>
    <property type="match status" value="1"/>
</dbReference>
<gene>
    <name evidence="7" type="ORF">QuyetLC_46840</name>
</gene>
<feature type="domain" description="Radical SAM core" evidence="6">
    <location>
        <begin position="63"/>
        <end position="280"/>
    </location>
</feature>
<dbReference type="InterPro" id="IPR023885">
    <property type="entry name" value="4Fe4S-binding_SPASM_dom"/>
</dbReference>
<dbReference type="InterPro" id="IPR007197">
    <property type="entry name" value="rSAM"/>
</dbReference>
<comment type="caution">
    <text evidence="7">The sequence shown here is derived from an EMBL/GenBank/DDBJ whole genome shotgun (WGS) entry which is preliminary data.</text>
</comment>
<dbReference type="EMBL" id="BLEY01000072">
    <property type="protein sequence ID" value="GEU14511.1"/>
    <property type="molecule type" value="Genomic_DNA"/>
</dbReference>
<dbReference type="GO" id="GO:0016491">
    <property type="term" value="F:oxidoreductase activity"/>
    <property type="evidence" value="ECO:0007669"/>
    <property type="project" value="InterPro"/>
</dbReference>
<proteinExistence type="predicted"/>
<evidence type="ECO:0000256" key="3">
    <source>
        <dbReference type="ARBA" id="ARBA00022723"/>
    </source>
</evidence>
<dbReference type="PROSITE" id="PS51918">
    <property type="entry name" value="RADICAL_SAM"/>
    <property type="match status" value="1"/>
</dbReference>
<evidence type="ECO:0000313" key="7">
    <source>
        <dbReference type="EMBL" id="GEU14511.1"/>
    </source>
</evidence>